<reference evidence="2 3" key="1">
    <citation type="submission" date="2016-03" db="EMBL/GenBank/DDBJ databases">
        <title>Cyphomyrmex costatus WGS genome.</title>
        <authorList>
            <person name="Nygaard S."/>
            <person name="Hu H."/>
            <person name="Boomsma J."/>
            <person name="Zhang G."/>
        </authorList>
    </citation>
    <scope>NUCLEOTIDE SEQUENCE [LARGE SCALE GENOMIC DNA]</scope>
    <source>
        <strain evidence="2">MS0001</strain>
        <tissue evidence="2">Whole body</tissue>
    </source>
</reference>
<accession>A0A151IKE2</accession>
<proteinExistence type="predicted"/>
<keyword evidence="3" id="KW-1185">Reference proteome</keyword>
<dbReference type="PANTHER" id="PTHR47326:SF1">
    <property type="entry name" value="HTH PSQ-TYPE DOMAIN-CONTAINING PROTEIN"/>
    <property type="match status" value="1"/>
</dbReference>
<dbReference type="AlphaFoldDB" id="A0A151IKE2"/>
<dbReference type="PANTHER" id="PTHR47326">
    <property type="entry name" value="TRANSPOSABLE ELEMENT TC3 TRANSPOSASE-LIKE PROTEIN"/>
    <property type="match status" value="1"/>
</dbReference>
<dbReference type="Pfam" id="PF16087">
    <property type="entry name" value="DUF4817"/>
    <property type="match status" value="1"/>
</dbReference>
<dbReference type="EMBL" id="KQ977212">
    <property type="protein sequence ID" value="KYN04951.1"/>
    <property type="molecule type" value="Genomic_DNA"/>
</dbReference>
<organism evidence="2 3">
    <name type="scientific">Cyphomyrmex costatus</name>
    <dbReference type="NCBI Taxonomy" id="456900"/>
    <lineage>
        <taxon>Eukaryota</taxon>
        <taxon>Metazoa</taxon>
        <taxon>Ecdysozoa</taxon>
        <taxon>Arthropoda</taxon>
        <taxon>Hexapoda</taxon>
        <taxon>Insecta</taxon>
        <taxon>Pterygota</taxon>
        <taxon>Neoptera</taxon>
        <taxon>Endopterygota</taxon>
        <taxon>Hymenoptera</taxon>
        <taxon>Apocrita</taxon>
        <taxon>Aculeata</taxon>
        <taxon>Formicoidea</taxon>
        <taxon>Formicidae</taxon>
        <taxon>Myrmicinae</taxon>
        <taxon>Cyphomyrmex</taxon>
    </lineage>
</organism>
<dbReference type="STRING" id="456900.A0A151IKE2"/>
<dbReference type="Proteomes" id="UP000078542">
    <property type="component" value="Unassembled WGS sequence"/>
</dbReference>
<evidence type="ECO:0000313" key="2">
    <source>
        <dbReference type="EMBL" id="KYN04951.1"/>
    </source>
</evidence>
<evidence type="ECO:0000259" key="1">
    <source>
        <dbReference type="Pfam" id="PF16087"/>
    </source>
</evidence>
<dbReference type="InterPro" id="IPR032135">
    <property type="entry name" value="DUF4817"/>
</dbReference>
<evidence type="ECO:0000313" key="3">
    <source>
        <dbReference type="Proteomes" id="UP000078542"/>
    </source>
</evidence>
<protein>
    <recommendedName>
        <fullName evidence="1">DUF4817 domain-containing protein</fullName>
    </recommendedName>
</protein>
<sequence>MRYTKAEKVDMIFVYGECRQIMREAVRLYTERFPDRVHPSFSVFSNIVQTFQETGSVDNKKCKRIKKATESDGNSTNILAAVALNPHISTRQLERESDISRRSVLRILHSNKFHPFHISLHQELHGNDFQNCIQFCEWALQRLQEVICLPLKSYLLTKLHLQTMDK</sequence>
<feature type="domain" description="DUF4817" evidence="1">
    <location>
        <begin position="6"/>
        <end position="57"/>
    </location>
</feature>
<name>A0A151IKE2_9HYME</name>
<gene>
    <name evidence="2" type="ORF">ALC62_04167</name>
</gene>